<dbReference type="Pfam" id="PF25106">
    <property type="entry name" value="VWA_4"/>
    <property type="match status" value="1"/>
</dbReference>
<evidence type="ECO:0000259" key="7">
    <source>
        <dbReference type="PROSITE" id="PS50234"/>
    </source>
</evidence>
<keyword evidence="5" id="KW-1133">Transmembrane helix</keyword>
<dbReference type="CDD" id="cd00198">
    <property type="entry name" value="vWFA"/>
    <property type="match status" value="1"/>
</dbReference>
<keyword evidence="9" id="KW-1185">Reference proteome</keyword>
<dbReference type="InterPro" id="IPR056861">
    <property type="entry name" value="HMCN1-like_VWA"/>
</dbReference>
<dbReference type="PROSITE" id="PS50234">
    <property type="entry name" value="VWFA"/>
    <property type="match status" value="1"/>
</dbReference>
<protein>
    <submittedName>
        <fullName evidence="8">von Willebrand factor A domain-containing protein 7</fullName>
    </submittedName>
</protein>
<dbReference type="InterPro" id="IPR056475">
    <property type="entry name" value="GBD_Hemicentin/VWA7"/>
</dbReference>
<evidence type="ECO:0000313" key="8">
    <source>
        <dbReference type="EMBL" id="OWF51168.1"/>
    </source>
</evidence>
<dbReference type="PANTHER" id="PTHR14905:SF7">
    <property type="entry name" value="VON WILLEBRAND FACTOR A DOMAIN-CONTAINING PROTEIN 7"/>
    <property type="match status" value="1"/>
</dbReference>
<evidence type="ECO:0000256" key="3">
    <source>
        <dbReference type="ARBA" id="ARBA00022729"/>
    </source>
</evidence>
<dbReference type="InterPro" id="IPR052577">
    <property type="entry name" value="VWA7"/>
</dbReference>
<reference evidence="8 9" key="1">
    <citation type="journal article" date="2017" name="Nat. Ecol. Evol.">
        <title>Scallop genome provides insights into evolution of bilaterian karyotype and development.</title>
        <authorList>
            <person name="Wang S."/>
            <person name="Zhang J."/>
            <person name="Jiao W."/>
            <person name="Li J."/>
            <person name="Xun X."/>
            <person name="Sun Y."/>
            <person name="Guo X."/>
            <person name="Huan P."/>
            <person name="Dong B."/>
            <person name="Zhang L."/>
            <person name="Hu X."/>
            <person name="Sun X."/>
            <person name="Wang J."/>
            <person name="Zhao C."/>
            <person name="Wang Y."/>
            <person name="Wang D."/>
            <person name="Huang X."/>
            <person name="Wang R."/>
            <person name="Lv J."/>
            <person name="Li Y."/>
            <person name="Zhang Z."/>
            <person name="Liu B."/>
            <person name="Lu W."/>
            <person name="Hui Y."/>
            <person name="Liang J."/>
            <person name="Zhou Z."/>
            <person name="Hou R."/>
            <person name="Li X."/>
            <person name="Liu Y."/>
            <person name="Li H."/>
            <person name="Ning X."/>
            <person name="Lin Y."/>
            <person name="Zhao L."/>
            <person name="Xing Q."/>
            <person name="Dou J."/>
            <person name="Li Y."/>
            <person name="Mao J."/>
            <person name="Guo H."/>
            <person name="Dou H."/>
            <person name="Li T."/>
            <person name="Mu C."/>
            <person name="Jiang W."/>
            <person name="Fu Q."/>
            <person name="Fu X."/>
            <person name="Miao Y."/>
            <person name="Liu J."/>
            <person name="Yu Q."/>
            <person name="Li R."/>
            <person name="Liao H."/>
            <person name="Li X."/>
            <person name="Kong Y."/>
            <person name="Jiang Z."/>
            <person name="Chourrout D."/>
            <person name="Li R."/>
            <person name="Bao Z."/>
        </authorList>
    </citation>
    <scope>NUCLEOTIDE SEQUENCE [LARGE SCALE GENOMIC DNA]</scope>
    <source>
        <strain evidence="8 9">PY_sf001</strain>
    </source>
</reference>
<dbReference type="Pfam" id="PF23560">
    <property type="entry name" value="GBD_Hemicentin"/>
    <property type="match status" value="1"/>
</dbReference>
<feature type="chain" id="PRO_5012916677" evidence="6">
    <location>
        <begin position="21"/>
        <end position="1061"/>
    </location>
</feature>
<dbReference type="SUPFAM" id="SSF53300">
    <property type="entry name" value="vWA-like"/>
    <property type="match status" value="1"/>
</dbReference>
<dbReference type="GO" id="GO:0005576">
    <property type="term" value="C:extracellular region"/>
    <property type="evidence" value="ECO:0007669"/>
    <property type="project" value="UniProtKB-SubCell"/>
</dbReference>
<evidence type="ECO:0000256" key="1">
    <source>
        <dbReference type="ARBA" id="ARBA00004613"/>
    </source>
</evidence>
<dbReference type="InterPro" id="IPR002035">
    <property type="entry name" value="VWF_A"/>
</dbReference>
<feature type="signal peptide" evidence="6">
    <location>
        <begin position="1"/>
        <end position="20"/>
    </location>
</feature>
<feature type="domain" description="VWFA" evidence="7">
    <location>
        <begin position="315"/>
        <end position="498"/>
    </location>
</feature>
<name>A0A210QR48_MIZYE</name>
<dbReference type="Proteomes" id="UP000242188">
    <property type="component" value="Unassembled WGS sequence"/>
</dbReference>
<dbReference type="OrthoDB" id="6161097at2759"/>
<evidence type="ECO:0000256" key="2">
    <source>
        <dbReference type="ARBA" id="ARBA00022525"/>
    </source>
</evidence>
<dbReference type="InterPro" id="IPR056862">
    <property type="entry name" value="VWA7_N"/>
</dbReference>
<dbReference type="Pfam" id="PF25107">
    <property type="entry name" value="VWA7_N"/>
    <property type="match status" value="1"/>
</dbReference>
<dbReference type="InterPro" id="IPR036465">
    <property type="entry name" value="vWFA_dom_sf"/>
</dbReference>
<dbReference type="AlphaFoldDB" id="A0A210QR48"/>
<gene>
    <name evidence="8" type="ORF">KP79_PYT12321</name>
</gene>
<dbReference type="Gene3D" id="3.40.50.410">
    <property type="entry name" value="von Willebrand factor, type A domain"/>
    <property type="match status" value="1"/>
</dbReference>
<organism evidence="8 9">
    <name type="scientific">Mizuhopecten yessoensis</name>
    <name type="common">Japanese scallop</name>
    <name type="synonym">Patinopecten yessoensis</name>
    <dbReference type="NCBI Taxonomy" id="6573"/>
    <lineage>
        <taxon>Eukaryota</taxon>
        <taxon>Metazoa</taxon>
        <taxon>Spiralia</taxon>
        <taxon>Lophotrochozoa</taxon>
        <taxon>Mollusca</taxon>
        <taxon>Bivalvia</taxon>
        <taxon>Autobranchia</taxon>
        <taxon>Pteriomorphia</taxon>
        <taxon>Pectinida</taxon>
        <taxon>Pectinoidea</taxon>
        <taxon>Pectinidae</taxon>
        <taxon>Mizuhopecten</taxon>
    </lineage>
</organism>
<dbReference type="PANTHER" id="PTHR14905">
    <property type="entry name" value="NG37"/>
    <property type="match status" value="1"/>
</dbReference>
<comment type="subcellular location">
    <subcellularLocation>
        <location evidence="1">Secreted</location>
    </subcellularLocation>
</comment>
<evidence type="ECO:0000256" key="4">
    <source>
        <dbReference type="ARBA" id="ARBA00023180"/>
    </source>
</evidence>
<dbReference type="EMBL" id="NEDP02002316">
    <property type="protein sequence ID" value="OWF51168.1"/>
    <property type="molecule type" value="Genomic_DNA"/>
</dbReference>
<sequence length="1061" mass="115959">MGYRWLSVVILLTNAVYIGCFLPSRSSTTLSDTYTHADITKAGVTRAVANFLTDHGLVNGTHTDSDKALKTYFGSDFDNREKFDKRIGELTARMNSVQRNFGNIAMYTVNGERIEDAFNLLVRLSAQTRALTSVNPYGTDTQQRTFDSLAKALFVIQSFYSNTNWVEMNGATYCPAFGGHSGQLPQRAHFLGSTCLDCDSQSKENCQNNIVTDFLTSGYRPEQNIDLPTLISGKKCGHGWNTNYTELAIGGISKETSDVTSSPHAHIHSHAVDAAIQATETYLYKNGEGILSNLTVENFKLLMDLNSLQAVSKASLTFVIDVSGSMANDIKAVTDTCIGIVSGVQGTSNEPTNYILATFNDPESLTTGTVVTSGDDMISSLRALRVNGGGDCPEYSMSGILKGISLSRNGSTVYLFTDADAKDRSKVSEVIRNANSKDIKIHLLPTGSCSRRRRSIGRVRRNIDDIYRQIAEGTGGQVFETSTANLTTTLSELITEETPSSVIVVQTFSMSTTDSDRKVVIIDSTMDLFKIEVSGASSVDDVAVEDPTGSTLRYTAGVASRYYSAGKVIISVQKPMAGNWTIVRTRNQALAVNVTGSSAFDFSIELTELDGNGISYLIVGSPISGNNYTITSQLYNLDYNSSITLMTLVDMAGNEVERIKTTVHRTGTDMFAVSDVTMPPESFRVQLIGVLPEGESFQRTNPQVISPVNVKLTLRPNQDEFPLNEPQNITYRLNNYGSTNQTLEVDIDADSARLTTVTYDMYPGEIKEDHFQVTGHTQHQIITYTVSVRQSGSDTILQSLSDTVWFVSPACSISNNQGTCPEMVDPPASCQSITWFSQAVLSPDVTSYELSTNDDNVEISTDNSTDDGIHLKHINVSGDCCAPSVYLSTLGSSGEVNGQCHFHFGSVPTFTVTHMPTVNVSTTAASTNATIASGDSKKFLIVVIAGSGGTFLIIFVLTILIWRLRSRAEKNVHNYEISSFSLRQARTPGMILKREFLASDRIWIQDEEKGEGKKGRARALCISCTCSFKKMVDRRRPLPYIGVEFYMINALCSVERSELES</sequence>
<accession>A0A210QR48</accession>
<comment type="caution">
    <text evidence="8">The sequence shown here is derived from an EMBL/GenBank/DDBJ whole genome shotgun (WGS) entry which is preliminary data.</text>
</comment>
<proteinExistence type="predicted"/>
<evidence type="ECO:0000256" key="6">
    <source>
        <dbReference type="SAM" id="SignalP"/>
    </source>
</evidence>
<keyword evidence="5" id="KW-0472">Membrane</keyword>
<evidence type="ECO:0000256" key="5">
    <source>
        <dbReference type="SAM" id="Phobius"/>
    </source>
</evidence>
<keyword evidence="4" id="KW-0325">Glycoprotein</keyword>
<evidence type="ECO:0000313" key="9">
    <source>
        <dbReference type="Proteomes" id="UP000242188"/>
    </source>
</evidence>
<feature type="transmembrane region" description="Helical" evidence="5">
    <location>
        <begin position="939"/>
        <end position="962"/>
    </location>
</feature>
<keyword evidence="2" id="KW-0964">Secreted</keyword>
<keyword evidence="5" id="KW-0812">Transmembrane</keyword>
<keyword evidence="3 6" id="KW-0732">Signal</keyword>